<protein>
    <submittedName>
        <fullName evidence="4">Transcription factor grauzone</fullName>
    </submittedName>
</protein>
<feature type="compositionally biased region" description="Acidic residues" evidence="2">
    <location>
        <begin position="124"/>
        <end position="134"/>
    </location>
</feature>
<dbReference type="GO" id="GO:0003700">
    <property type="term" value="F:DNA-binding transcription factor activity"/>
    <property type="evidence" value="ECO:0007669"/>
    <property type="project" value="InterPro"/>
</dbReference>
<dbReference type="PROSITE" id="PS50157">
    <property type="entry name" value="ZINC_FINGER_C2H2_2"/>
    <property type="match status" value="7"/>
</dbReference>
<dbReference type="InterPro" id="IPR013087">
    <property type="entry name" value="Znf_C2H2_type"/>
</dbReference>
<evidence type="ECO:0000313" key="4">
    <source>
        <dbReference type="EMBL" id="CAG6456272.1"/>
    </source>
</evidence>
<dbReference type="EMBL" id="HBUE01030553">
    <property type="protein sequence ID" value="CAG6456272.1"/>
    <property type="molecule type" value="Transcribed_RNA"/>
</dbReference>
<reference evidence="4" key="1">
    <citation type="submission" date="2021-05" db="EMBL/GenBank/DDBJ databases">
        <authorList>
            <person name="Alioto T."/>
            <person name="Alioto T."/>
            <person name="Gomez Garrido J."/>
        </authorList>
    </citation>
    <scope>NUCLEOTIDE SEQUENCE</scope>
</reference>
<organism evidence="4">
    <name type="scientific">Culex pipiens</name>
    <name type="common">House mosquito</name>
    <dbReference type="NCBI Taxonomy" id="7175"/>
    <lineage>
        <taxon>Eukaryota</taxon>
        <taxon>Metazoa</taxon>
        <taxon>Ecdysozoa</taxon>
        <taxon>Arthropoda</taxon>
        <taxon>Hexapoda</taxon>
        <taxon>Insecta</taxon>
        <taxon>Pterygota</taxon>
        <taxon>Neoptera</taxon>
        <taxon>Endopterygota</taxon>
        <taxon>Diptera</taxon>
        <taxon>Nematocera</taxon>
        <taxon>Culicoidea</taxon>
        <taxon>Culicidae</taxon>
        <taxon>Culicinae</taxon>
        <taxon>Culicini</taxon>
        <taxon>Culex</taxon>
        <taxon>Culex</taxon>
    </lineage>
</organism>
<dbReference type="Gene3D" id="3.30.160.60">
    <property type="entry name" value="Classic Zinc Finger"/>
    <property type="match status" value="5"/>
</dbReference>
<dbReference type="PANTHER" id="PTHR23225:SF2">
    <property type="entry name" value="AT09679P-RELATED"/>
    <property type="match status" value="1"/>
</dbReference>
<name>A0A8D8AFW4_CULPI</name>
<dbReference type="SUPFAM" id="SSF57667">
    <property type="entry name" value="beta-beta-alpha zinc fingers"/>
    <property type="match status" value="4"/>
</dbReference>
<keyword evidence="1" id="KW-0863">Zinc-finger</keyword>
<feature type="domain" description="C2H2-type" evidence="3">
    <location>
        <begin position="317"/>
        <end position="345"/>
    </location>
</feature>
<dbReference type="PANTHER" id="PTHR23225">
    <property type="entry name" value="ZINC FINGER PROTEIN"/>
    <property type="match status" value="1"/>
</dbReference>
<keyword evidence="1" id="KW-0862">Zinc</keyword>
<dbReference type="AlphaFoldDB" id="A0A8D8AFW4"/>
<dbReference type="Pfam" id="PF00096">
    <property type="entry name" value="zf-C2H2"/>
    <property type="match status" value="3"/>
</dbReference>
<feature type="domain" description="C2H2-type" evidence="3">
    <location>
        <begin position="256"/>
        <end position="284"/>
    </location>
</feature>
<accession>A0A8D8AFW4</accession>
<dbReference type="SMART" id="SM00355">
    <property type="entry name" value="ZnF_C2H2"/>
    <property type="match status" value="10"/>
</dbReference>
<feature type="domain" description="C2H2-type" evidence="3">
    <location>
        <begin position="287"/>
        <end position="314"/>
    </location>
</feature>
<dbReference type="GO" id="GO:0005634">
    <property type="term" value="C:nucleus"/>
    <property type="evidence" value="ECO:0007669"/>
    <property type="project" value="InterPro"/>
</dbReference>
<feature type="domain" description="C2H2-type" evidence="3">
    <location>
        <begin position="201"/>
        <end position="229"/>
    </location>
</feature>
<dbReference type="InterPro" id="IPR039970">
    <property type="entry name" value="TF_Grauzone"/>
</dbReference>
<feature type="domain" description="C2H2-type" evidence="3">
    <location>
        <begin position="346"/>
        <end position="373"/>
    </location>
</feature>
<feature type="compositionally biased region" description="Acidic residues" evidence="2">
    <location>
        <begin position="146"/>
        <end position="168"/>
    </location>
</feature>
<sequence>MDSPPADQPRSCYACLQQPSDFIPIADEVGPKAEPPSTAEPIGRTSSYRGDIIAKHFWFEKDDLMRGVICTSCWSKIEDFHQFYSEIEQAHEHKLGFTIVQIKQEDGVEVEEEEQEEIVVEPITAEEMEKEEEEAVLKREEVNVSETEDDDDDDEEEEEEDDEFELEPDQPKRRKRIKKKGTKLAERMAKSDSLIAQFCKMFCDQCSQEFPNFSQLYAHCSAVHQRKPAVFCCDRKFNNRIRLYDHIQRHVDPDRFQCKHCKRVCLDRESLKRHTVMVHTPEEKRPFKCDRCPKSYTIQNEFIKHVKYHQAMDTKEFPCGQCDKFFGNAALLKQHNKNVHSTTYEFVCDTCAKGFNSRGLFTKHLKEHDPKVRAEKAQCPICFQWLLKVSLSKHVMRHNSGGPVRCDLCGKESPNLLALRSHKQFFHKEAKFGCSVCDKVFKRAISLKEHMATHSGAVLYTCPHCPKTFNSNANMHSHRKKMHPQEWLDAKMQRLTKHETKGEEGEGE</sequence>
<evidence type="ECO:0000256" key="2">
    <source>
        <dbReference type="SAM" id="MobiDB-lite"/>
    </source>
</evidence>
<feature type="region of interest" description="Disordered" evidence="2">
    <location>
        <begin position="124"/>
        <end position="180"/>
    </location>
</feature>
<dbReference type="PROSITE" id="PS00028">
    <property type="entry name" value="ZINC_FINGER_C2H2_1"/>
    <property type="match status" value="7"/>
</dbReference>
<dbReference type="Pfam" id="PF07776">
    <property type="entry name" value="zf-AD"/>
    <property type="match status" value="1"/>
</dbReference>
<proteinExistence type="predicted"/>
<feature type="domain" description="C2H2-type" evidence="3">
    <location>
        <begin position="432"/>
        <end position="456"/>
    </location>
</feature>
<dbReference type="GO" id="GO:0008270">
    <property type="term" value="F:zinc ion binding"/>
    <property type="evidence" value="ECO:0007669"/>
    <property type="project" value="UniProtKB-KW"/>
</dbReference>
<evidence type="ECO:0000259" key="3">
    <source>
        <dbReference type="PROSITE" id="PS50157"/>
    </source>
</evidence>
<keyword evidence="1" id="KW-0479">Metal-binding</keyword>
<dbReference type="SMART" id="SM00868">
    <property type="entry name" value="zf-AD"/>
    <property type="match status" value="1"/>
</dbReference>
<feature type="domain" description="C2H2-type" evidence="3">
    <location>
        <begin position="460"/>
        <end position="488"/>
    </location>
</feature>
<dbReference type="Gene3D" id="3.40.1800.20">
    <property type="match status" value="1"/>
</dbReference>
<dbReference type="InterPro" id="IPR012934">
    <property type="entry name" value="Znf_AD"/>
</dbReference>
<dbReference type="InterPro" id="IPR036236">
    <property type="entry name" value="Znf_C2H2_sf"/>
</dbReference>
<evidence type="ECO:0000256" key="1">
    <source>
        <dbReference type="PROSITE-ProRule" id="PRU00042"/>
    </source>
</evidence>